<evidence type="ECO:0000313" key="1">
    <source>
        <dbReference type="EMBL" id="PVU86896.1"/>
    </source>
</evidence>
<dbReference type="AlphaFoldDB" id="A0A2T9Y3H0"/>
<reference evidence="1 2" key="1">
    <citation type="journal article" date="2018" name="MBio">
        <title>Comparative Genomics Reveals the Core Gene Toolbox for the Fungus-Insect Symbiosis.</title>
        <authorList>
            <person name="Wang Y."/>
            <person name="Stata M."/>
            <person name="Wang W."/>
            <person name="Stajich J.E."/>
            <person name="White M.M."/>
            <person name="Moncalvo J.M."/>
        </authorList>
    </citation>
    <scope>NUCLEOTIDE SEQUENCE [LARGE SCALE GENOMIC DNA]</scope>
    <source>
        <strain evidence="1 2">SWE-8-4</strain>
    </source>
</reference>
<keyword evidence="2" id="KW-1185">Reference proteome</keyword>
<comment type="caution">
    <text evidence="1">The sequence shown here is derived from an EMBL/GenBank/DDBJ whole genome shotgun (WGS) entry which is preliminary data.</text>
</comment>
<protein>
    <recommendedName>
        <fullName evidence="3">Reverse transcriptase domain-containing protein</fullName>
    </recommendedName>
</protein>
<name>A0A2T9Y3H0_9FUNG</name>
<dbReference type="Proteomes" id="UP000245383">
    <property type="component" value="Unassembled WGS sequence"/>
</dbReference>
<gene>
    <name evidence="1" type="ORF">BB561_006509</name>
</gene>
<dbReference type="EMBL" id="MBFR01000583">
    <property type="protein sequence ID" value="PVU86896.1"/>
    <property type="molecule type" value="Genomic_DNA"/>
</dbReference>
<evidence type="ECO:0008006" key="3">
    <source>
        <dbReference type="Google" id="ProtNLM"/>
    </source>
</evidence>
<proteinExistence type="predicted"/>
<evidence type="ECO:0000313" key="2">
    <source>
        <dbReference type="Proteomes" id="UP000245383"/>
    </source>
</evidence>
<sequence>MSNVPGVIPSAAAGVPLIPTKRTRLENDISSKFKVMVIKAIIQAVATYGGELFGMSATRLTYFMSGELEEAQNLFKHLLFIKMGIKDIIAKLKANLSPMGTITDMSAWGNLKIGQFMLYDMKVVFKKNDPEAEIPNLLKFEHLQVPITYNRCIEAQIQTSEAVIIKKNHYELQNNSESLESADNFINKTIKKKSNITTALKTTPSSKAAGIDTIPSELWKLVQDEIQQTSVAVPIFKNGNCQVSNNYRRISLIPTITKLIAKIVANKLNAFDTKYNTLCKEQAGFRAKEGCVAQATTYMKLLNAENLQILKLI</sequence>
<dbReference type="OrthoDB" id="7700357at2759"/>
<accession>A0A2T9Y3H0</accession>
<organism evidence="1 2">
    <name type="scientific">Smittium simulii</name>
    <dbReference type="NCBI Taxonomy" id="133385"/>
    <lineage>
        <taxon>Eukaryota</taxon>
        <taxon>Fungi</taxon>
        <taxon>Fungi incertae sedis</taxon>
        <taxon>Zoopagomycota</taxon>
        <taxon>Kickxellomycotina</taxon>
        <taxon>Harpellomycetes</taxon>
        <taxon>Harpellales</taxon>
        <taxon>Legeriomycetaceae</taxon>
        <taxon>Smittium</taxon>
    </lineage>
</organism>